<protein>
    <submittedName>
        <fullName evidence="2">Uncharacterized protein</fullName>
    </submittedName>
</protein>
<gene>
    <name evidence="2" type="ORF">Pla133_07280</name>
</gene>
<dbReference type="Proteomes" id="UP000316921">
    <property type="component" value="Chromosome"/>
</dbReference>
<name>A0A518BFH7_9BACT</name>
<organism evidence="2 3">
    <name type="scientific">Engelhardtia mirabilis</name>
    <dbReference type="NCBI Taxonomy" id="2528011"/>
    <lineage>
        <taxon>Bacteria</taxon>
        <taxon>Pseudomonadati</taxon>
        <taxon>Planctomycetota</taxon>
        <taxon>Planctomycetia</taxon>
        <taxon>Planctomycetia incertae sedis</taxon>
        <taxon>Engelhardtia</taxon>
    </lineage>
</organism>
<reference evidence="2 3" key="1">
    <citation type="submission" date="2019-02" db="EMBL/GenBank/DDBJ databases">
        <title>Deep-cultivation of Planctomycetes and their phenomic and genomic characterization uncovers novel biology.</title>
        <authorList>
            <person name="Wiegand S."/>
            <person name="Jogler M."/>
            <person name="Boedeker C."/>
            <person name="Pinto D."/>
            <person name="Vollmers J."/>
            <person name="Rivas-Marin E."/>
            <person name="Kohn T."/>
            <person name="Peeters S.H."/>
            <person name="Heuer A."/>
            <person name="Rast P."/>
            <person name="Oberbeckmann S."/>
            <person name="Bunk B."/>
            <person name="Jeske O."/>
            <person name="Meyerdierks A."/>
            <person name="Storesund J.E."/>
            <person name="Kallscheuer N."/>
            <person name="Luecker S."/>
            <person name="Lage O.M."/>
            <person name="Pohl T."/>
            <person name="Merkel B.J."/>
            <person name="Hornburger P."/>
            <person name="Mueller R.-W."/>
            <person name="Bruemmer F."/>
            <person name="Labrenz M."/>
            <person name="Spormann A.M."/>
            <person name="Op den Camp H."/>
            <person name="Overmann J."/>
            <person name="Amann R."/>
            <person name="Jetten M.S.M."/>
            <person name="Mascher T."/>
            <person name="Medema M.H."/>
            <person name="Devos D.P."/>
            <person name="Kaster A.-K."/>
            <person name="Ovreas L."/>
            <person name="Rohde M."/>
            <person name="Galperin M.Y."/>
            <person name="Jogler C."/>
        </authorList>
    </citation>
    <scope>NUCLEOTIDE SEQUENCE [LARGE SCALE GENOMIC DNA]</scope>
    <source>
        <strain evidence="2 3">Pla133</strain>
    </source>
</reference>
<keyword evidence="1" id="KW-1133">Transmembrane helix</keyword>
<accession>A0A518BFH7</accession>
<evidence type="ECO:0000256" key="1">
    <source>
        <dbReference type="SAM" id="Phobius"/>
    </source>
</evidence>
<proteinExistence type="predicted"/>
<feature type="transmembrane region" description="Helical" evidence="1">
    <location>
        <begin position="66"/>
        <end position="84"/>
    </location>
</feature>
<evidence type="ECO:0000313" key="2">
    <source>
        <dbReference type="EMBL" id="QDU65663.1"/>
    </source>
</evidence>
<evidence type="ECO:0000313" key="3">
    <source>
        <dbReference type="Proteomes" id="UP000316921"/>
    </source>
</evidence>
<keyword evidence="1" id="KW-0812">Transmembrane</keyword>
<dbReference type="EMBL" id="CP036287">
    <property type="protein sequence ID" value="QDU65663.1"/>
    <property type="molecule type" value="Genomic_DNA"/>
</dbReference>
<dbReference type="KEGG" id="pbap:Pla133_07280"/>
<feature type="transmembrane region" description="Helical" evidence="1">
    <location>
        <begin position="35"/>
        <end position="54"/>
    </location>
</feature>
<dbReference type="AlphaFoldDB" id="A0A518BFH7"/>
<feature type="transmembrane region" description="Helical" evidence="1">
    <location>
        <begin position="96"/>
        <end position="114"/>
    </location>
</feature>
<sequence>MKTVSRSYVANSAIASVVLAYALRLSVGDRGPVDWAVISIAGSAVLWNLVRAGLRLRLLGGGKAQWHLGRTVLFWIIGLFNTAFLLPEQADSFRPWVGWLLVAVATFDTIALIAKEARLVVAREQGTGAESAATEQN</sequence>
<keyword evidence="1" id="KW-0472">Membrane</keyword>
<keyword evidence="3" id="KW-1185">Reference proteome</keyword>
<dbReference type="RefSeq" id="WP_145062486.1">
    <property type="nucleotide sequence ID" value="NZ_CP036287.1"/>
</dbReference>
<feature type="transmembrane region" description="Helical" evidence="1">
    <location>
        <begin position="7"/>
        <end position="23"/>
    </location>
</feature>